<accession>I3ZCG2</accession>
<dbReference type="AlphaFoldDB" id="I3ZCG2"/>
<dbReference type="EMBL" id="CP003379">
    <property type="protein sequence ID" value="AFL86930.1"/>
    <property type="molecule type" value="Genomic_DNA"/>
</dbReference>
<dbReference type="Proteomes" id="UP000006056">
    <property type="component" value="Chromosome"/>
</dbReference>
<evidence type="ECO:0000313" key="1">
    <source>
        <dbReference type="EMBL" id="AFL86930.1"/>
    </source>
</evidence>
<sequence>MPKSYKVTVSGRMVVSGDRVELARPGHQMSLPGTVPGPETKILVNHDGLRVEGFEGFNISHEYTKSMPGRSFETGDYFKAFIAIGEIKAYLMREQSVLLLSGKKADVLDFCRRTEDSPTVDLKTIEINMNGLQERLPEVRGVWFRFPKGLIRAKAFMGTQLQGTSEFCDAKADGQISTLSFYFEDYRDGCKHPIMITQDGTVVLQKSYGDINEEIDFVMHVKKELLDGMYEDVVPSKARPSINVETMSV</sequence>
<protein>
    <submittedName>
        <fullName evidence="1">Uncharacterized protein</fullName>
    </submittedName>
</protein>
<dbReference type="STRING" id="926566.Terro_0590"/>
<evidence type="ECO:0000313" key="2">
    <source>
        <dbReference type="Proteomes" id="UP000006056"/>
    </source>
</evidence>
<name>I3ZCG2_TERRK</name>
<organism evidence="1 2">
    <name type="scientific">Terriglobus roseus (strain DSM 18391 / NRRL B-41598 / KBS 63)</name>
    <dbReference type="NCBI Taxonomy" id="926566"/>
    <lineage>
        <taxon>Bacteria</taxon>
        <taxon>Pseudomonadati</taxon>
        <taxon>Acidobacteriota</taxon>
        <taxon>Terriglobia</taxon>
        <taxon>Terriglobales</taxon>
        <taxon>Acidobacteriaceae</taxon>
        <taxon>Terriglobus</taxon>
    </lineage>
</organism>
<dbReference type="RefSeq" id="WP_014784499.1">
    <property type="nucleotide sequence ID" value="NC_018014.1"/>
</dbReference>
<gene>
    <name evidence="1" type="ordered locus">Terro_0590</name>
</gene>
<dbReference type="HOGENOM" id="CLU_1115330_0_0_0"/>
<keyword evidence="2" id="KW-1185">Reference proteome</keyword>
<reference evidence="1 2" key="1">
    <citation type="submission" date="2012-06" db="EMBL/GenBank/DDBJ databases">
        <title>Complete genome of Terriglobus roseus DSM 18391.</title>
        <authorList>
            <consortium name="US DOE Joint Genome Institute (JGI-PGF)"/>
            <person name="Lucas S."/>
            <person name="Copeland A."/>
            <person name="Lapidus A."/>
            <person name="Glavina del Rio T."/>
            <person name="Dalin E."/>
            <person name="Tice H."/>
            <person name="Bruce D."/>
            <person name="Goodwin L."/>
            <person name="Pitluck S."/>
            <person name="Peters L."/>
            <person name="Mikhailova N."/>
            <person name="Munk A.C.C."/>
            <person name="Kyrpides N."/>
            <person name="Mavromatis K."/>
            <person name="Ivanova N."/>
            <person name="Brettin T."/>
            <person name="Detter J.C."/>
            <person name="Han C."/>
            <person name="Larimer F."/>
            <person name="Land M."/>
            <person name="Hauser L."/>
            <person name="Markowitz V."/>
            <person name="Cheng J.-F."/>
            <person name="Hugenholtz P."/>
            <person name="Woyke T."/>
            <person name="Wu D."/>
            <person name="Brambilla E."/>
            <person name="Klenk H.-P."/>
            <person name="Eisen J.A."/>
        </authorList>
    </citation>
    <scope>NUCLEOTIDE SEQUENCE [LARGE SCALE GENOMIC DNA]</scope>
    <source>
        <strain evidence="2">DSM 18391 / NRRL B-41598 / KBS 63</strain>
    </source>
</reference>
<dbReference type="KEGG" id="trs:Terro_0590"/>
<proteinExistence type="predicted"/>